<dbReference type="eggNOG" id="ENOG5033A4M">
    <property type="taxonomic scope" value="Bacteria"/>
</dbReference>
<name>B4VV17_9CYAN</name>
<organism evidence="1 2">
    <name type="scientific">Coleofasciculus chthonoplastes PCC 7420</name>
    <dbReference type="NCBI Taxonomy" id="118168"/>
    <lineage>
        <taxon>Bacteria</taxon>
        <taxon>Bacillati</taxon>
        <taxon>Cyanobacteriota</taxon>
        <taxon>Cyanophyceae</taxon>
        <taxon>Coleofasciculales</taxon>
        <taxon>Coleofasciculaceae</taxon>
        <taxon>Coleofasciculus</taxon>
    </lineage>
</organism>
<gene>
    <name evidence="1" type="ORF">MC7420_4154</name>
</gene>
<sequence>MIEQLLKGLSIESIEVLLRYPQWRARVIEAYPCSPLPMDYSPLVVEVFDQQGLLAGRVGDYGYSVEVPFNHVSEFTAWYFDGELVLFQGGGEIVINRLSLVSVAALFERSDER</sequence>
<accession>B4VV17</accession>
<keyword evidence="2" id="KW-1185">Reference proteome</keyword>
<dbReference type="HOGENOM" id="CLU_2178983_0_0_3"/>
<dbReference type="STRING" id="118168.MC7420_4154"/>
<protein>
    <submittedName>
        <fullName evidence="1">Uncharacterized protein</fullName>
    </submittedName>
</protein>
<dbReference type="Proteomes" id="UP000003835">
    <property type="component" value="Unassembled WGS sequence"/>
</dbReference>
<reference evidence="1 2" key="1">
    <citation type="submission" date="2008-07" db="EMBL/GenBank/DDBJ databases">
        <authorList>
            <person name="Tandeau de Marsac N."/>
            <person name="Ferriera S."/>
            <person name="Johnson J."/>
            <person name="Kravitz S."/>
            <person name="Beeson K."/>
            <person name="Sutton G."/>
            <person name="Rogers Y.-H."/>
            <person name="Friedman R."/>
            <person name="Frazier M."/>
            <person name="Venter J.C."/>
        </authorList>
    </citation>
    <scope>NUCLEOTIDE SEQUENCE [LARGE SCALE GENOMIC DNA]</scope>
    <source>
        <strain evidence="1 2">PCC 7420</strain>
    </source>
</reference>
<proteinExistence type="predicted"/>
<evidence type="ECO:0000313" key="2">
    <source>
        <dbReference type="Proteomes" id="UP000003835"/>
    </source>
</evidence>
<evidence type="ECO:0000313" key="1">
    <source>
        <dbReference type="EMBL" id="EDX74169.1"/>
    </source>
</evidence>
<dbReference type="AlphaFoldDB" id="B4VV17"/>
<dbReference type="EMBL" id="DS989854">
    <property type="protein sequence ID" value="EDX74169.1"/>
    <property type="molecule type" value="Genomic_DNA"/>
</dbReference>